<reference evidence="4 5" key="1">
    <citation type="submission" date="2020-08" db="EMBL/GenBank/DDBJ databases">
        <title>Genomic Encyclopedia of Type Strains, Phase IV (KMG-IV): sequencing the most valuable type-strain genomes for metagenomic binning, comparative biology and taxonomic classification.</title>
        <authorList>
            <person name="Goeker M."/>
        </authorList>
    </citation>
    <scope>NUCLEOTIDE SEQUENCE [LARGE SCALE GENOMIC DNA]</scope>
    <source>
        <strain evidence="4 5">DSM 105137</strain>
    </source>
</reference>
<feature type="signal peptide" evidence="2">
    <location>
        <begin position="1"/>
        <end position="20"/>
    </location>
</feature>
<evidence type="ECO:0000256" key="2">
    <source>
        <dbReference type="SAM" id="SignalP"/>
    </source>
</evidence>
<protein>
    <recommendedName>
        <fullName evidence="3">Amidohydrolase-related domain-containing protein</fullName>
    </recommendedName>
</protein>
<feature type="domain" description="Amidohydrolase-related" evidence="3">
    <location>
        <begin position="23"/>
        <end position="290"/>
    </location>
</feature>
<dbReference type="InterPro" id="IPR006680">
    <property type="entry name" value="Amidohydro-rel"/>
</dbReference>
<keyword evidence="5" id="KW-1185">Reference proteome</keyword>
<dbReference type="GO" id="GO:0016831">
    <property type="term" value="F:carboxy-lyase activity"/>
    <property type="evidence" value="ECO:0007669"/>
    <property type="project" value="InterPro"/>
</dbReference>
<keyword evidence="1" id="KW-0456">Lyase</keyword>
<dbReference type="InterPro" id="IPR032466">
    <property type="entry name" value="Metal_Hydrolase"/>
</dbReference>
<proteinExistence type="predicted"/>
<dbReference type="PANTHER" id="PTHR21240">
    <property type="entry name" value="2-AMINO-3-CARBOXYLMUCONATE-6-SEMIALDEHYDE DECARBOXYLASE"/>
    <property type="match status" value="1"/>
</dbReference>
<sequence length="293" mass="33678">MKNIFLAPLFLILCPALSHGQIIDMHLHAYTEQDYWVATARNGFTPAASARELLEKTIQKMDEHDIELAVVSGNLESLRYYTQADDRFIPSYQDYAENLIPIDSFVSLIKNGDIQVFGEVMAVYHGQTLNDEKYLPYLKVCEEYNIPVAYHTGGTFPGANAEIWKKFRLSFGNPLLIEDVLVRFPKLKLSLMHAGSNFYENTLRMMDQYPQVYADLGVLLWLHPMEKDYAVKFLESAKKYGVLDRVMFGSDQMIWPDAITASIEFLNSLSFLTEVEKRDILYRNAKRFLNKGS</sequence>
<dbReference type="Proteomes" id="UP000576209">
    <property type="component" value="Unassembled WGS sequence"/>
</dbReference>
<organism evidence="4 5">
    <name type="scientific">Neolewinella aquimaris</name>
    <dbReference type="NCBI Taxonomy" id="1835722"/>
    <lineage>
        <taxon>Bacteria</taxon>
        <taxon>Pseudomonadati</taxon>
        <taxon>Bacteroidota</taxon>
        <taxon>Saprospiria</taxon>
        <taxon>Saprospirales</taxon>
        <taxon>Lewinellaceae</taxon>
        <taxon>Neolewinella</taxon>
    </lineage>
</organism>
<dbReference type="RefSeq" id="WP_183494264.1">
    <property type="nucleotide sequence ID" value="NZ_JACIFF010000001.1"/>
</dbReference>
<dbReference type="InterPro" id="IPR032465">
    <property type="entry name" value="ACMSD"/>
</dbReference>
<dbReference type="EMBL" id="JACIFF010000001">
    <property type="protein sequence ID" value="MBB4078032.1"/>
    <property type="molecule type" value="Genomic_DNA"/>
</dbReference>
<gene>
    <name evidence="4" type="ORF">GGR28_000633</name>
</gene>
<dbReference type="GO" id="GO:0016787">
    <property type="term" value="F:hydrolase activity"/>
    <property type="evidence" value="ECO:0007669"/>
    <property type="project" value="InterPro"/>
</dbReference>
<keyword evidence="2" id="KW-0732">Signal</keyword>
<dbReference type="SUPFAM" id="SSF51556">
    <property type="entry name" value="Metallo-dependent hydrolases"/>
    <property type="match status" value="1"/>
</dbReference>
<evidence type="ECO:0000313" key="5">
    <source>
        <dbReference type="Proteomes" id="UP000576209"/>
    </source>
</evidence>
<evidence type="ECO:0000259" key="3">
    <source>
        <dbReference type="Pfam" id="PF04909"/>
    </source>
</evidence>
<comment type="caution">
    <text evidence="4">The sequence shown here is derived from an EMBL/GenBank/DDBJ whole genome shotgun (WGS) entry which is preliminary data.</text>
</comment>
<feature type="chain" id="PRO_5032703078" description="Amidohydrolase-related domain-containing protein" evidence="2">
    <location>
        <begin position="21"/>
        <end position="293"/>
    </location>
</feature>
<evidence type="ECO:0000256" key="1">
    <source>
        <dbReference type="ARBA" id="ARBA00023239"/>
    </source>
</evidence>
<accession>A0A840E2S8</accession>
<dbReference type="Pfam" id="PF04909">
    <property type="entry name" value="Amidohydro_2"/>
    <property type="match status" value="1"/>
</dbReference>
<name>A0A840E2S8_9BACT</name>
<dbReference type="Gene3D" id="3.20.20.140">
    <property type="entry name" value="Metal-dependent hydrolases"/>
    <property type="match status" value="1"/>
</dbReference>
<evidence type="ECO:0000313" key="4">
    <source>
        <dbReference type="EMBL" id="MBB4078032.1"/>
    </source>
</evidence>
<dbReference type="AlphaFoldDB" id="A0A840E2S8"/>